<comment type="subcellular location">
    <subcellularLocation>
        <location evidence="1">Nucleus</location>
    </subcellularLocation>
</comment>
<dbReference type="PROSITE" id="PS00028">
    <property type="entry name" value="ZINC_FINGER_C2H2_1"/>
    <property type="match status" value="1"/>
</dbReference>
<evidence type="ECO:0000313" key="11">
    <source>
        <dbReference type="Proteomes" id="UP001610563"/>
    </source>
</evidence>
<dbReference type="EMBL" id="JBFTWV010000113">
    <property type="protein sequence ID" value="KAL2786638.1"/>
    <property type="molecule type" value="Genomic_DNA"/>
</dbReference>
<feature type="compositionally biased region" description="Low complexity" evidence="8">
    <location>
        <begin position="178"/>
        <end position="190"/>
    </location>
</feature>
<evidence type="ECO:0000256" key="7">
    <source>
        <dbReference type="PROSITE-ProRule" id="PRU00042"/>
    </source>
</evidence>
<keyword evidence="2" id="KW-0479">Metal-binding</keyword>
<sequence>MTFKRSEHCARHQRGHTQEKPFPCRYCPKSYTRADVVVRHEKDLHWEQYVPRRLTSPHSRISTRASESSTDDAYTTPNSERRPTSPALNTPDASSILSARNWPADRPASPHIASYASSPSTRIQQAIAALDFTTLHAEALSLRYAGAPFPFLPPELESLSTGQTSSEMQPSTPCDEASILPISSSPPSESRTVPGEARSPPPFRRQDFVRDAPDTILVPDEDILTLGPVFDPLWDPVVTKTAAINGYVADLHRDMMIKAGLWGR</sequence>
<dbReference type="PANTHER" id="PTHR40626">
    <property type="entry name" value="MIP31509P"/>
    <property type="match status" value="1"/>
</dbReference>
<feature type="region of interest" description="Disordered" evidence="8">
    <location>
        <begin position="155"/>
        <end position="208"/>
    </location>
</feature>
<protein>
    <recommendedName>
        <fullName evidence="9">C2H2-type domain-containing protein</fullName>
    </recommendedName>
</protein>
<dbReference type="PROSITE" id="PS50157">
    <property type="entry name" value="ZINC_FINGER_C2H2_2"/>
    <property type="match status" value="1"/>
</dbReference>
<gene>
    <name evidence="10" type="ORF">BJX66DRAFT_341956</name>
</gene>
<keyword evidence="3" id="KW-0677">Repeat</keyword>
<evidence type="ECO:0000256" key="8">
    <source>
        <dbReference type="SAM" id="MobiDB-lite"/>
    </source>
</evidence>
<dbReference type="InterPro" id="IPR036236">
    <property type="entry name" value="Znf_C2H2_sf"/>
</dbReference>
<dbReference type="InterPro" id="IPR051059">
    <property type="entry name" value="VerF-like"/>
</dbReference>
<evidence type="ECO:0000256" key="6">
    <source>
        <dbReference type="ARBA" id="ARBA00023242"/>
    </source>
</evidence>
<reference evidence="10 11" key="1">
    <citation type="submission" date="2024-07" db="EMBL/GenBank/DDBJ databases">
        <title>Section-level genome sequencing and comparative genomics of Aspergillus sections Usti and Cavernicolus.</title>
        <authorList>
            <consortium name="Lawrence Berkeley National Laboratory"/>
            <person name="Nybo J.L."/>
            <person name="Vesth T.C."/>
            <person name="Theobald S."/>
            <person name="Frisvad J.C."/>
            <person name="Larsen T.O."/>
            <person name="Kjaerboelling I."/>
            <person name="Rothschild-Mancinelli K."/>
            <person name="Lyhne E.K."/>
            <person name="Kogle M.E."/>
            <person name="Barry K."/>
            <person name="Clum A."/>
            <person name="Na H."/>
            <person name="Ledsgaard L."/>
            <person name="Lin J."/>
            <person name="Lipzen A."/>
            <person name="Kuo A."/>
            <person name="Riley R."/>
            <person name="Mondo S."/>
            <person name="Labutti K."/>
            <person name="Haridas S."/>
            <person name="Pangalinan J."/>
            <person name="Salamov A.A."/>
            <person name="Simmons B.A."/>
            <person name="Magnuson J.K."/>
            <person name="Chen J."/>
            <person name="Drula E."/>
            <person name="Henrissat B."/>
            <person name="Wiebenga A."/>
            <person name="Lubbers R.J."/>
            <person name="Gomes A.C."/>
            <person name="Makela M.R."/>
            <person name="Stajich J."/>
            <person name="Grigoriev I.V."/>
            <person name="Mortensen U.H."/>
            <person name="De Vries R.P."/>
            <person name="Baker S.E."/>
            <person name="Andersen M.R."/>
        </authorList>
    </citation>
    <scope>NUCLEOTIDE SEQUENCE [LARGE SCALE GENOMIC DNA]</scope>
    <source>
        <strain evidence="10 11">CBS 209.92</strain>
    </source>
</reference>
<keyword evidence="6" id="KW-0539">Nucleus</keyword>
<dbReference type="Gene3D" id="3.30.160.60">
    <property type="entry name" value="Classic Zinc Finger"/>
    <property type="match status" value="1"/>
</dbReference>
<keyword evidence="4 7" id="KW-0863">Zinc-finger</keyword>
<feature type="domain" description="C2H2-type" evidence="9">
    <location>
        <begin position="22"/>
        <end position="45"/>
    </location>
</feature>
<keyword evidence="5" id="KW-0862">Zinc</keyword>
<feature type="compositionally biased region" description="Polar residues" evidence="8">
    <location>
        <begin position="56"/>
        <end position="78"/>
    </location>
</feature>
<evidence type="ECO:0000256" key="2">
    <source>
        <dbReference type="ARBA" id="ARBA00022723"/>
    </source>
</evidence>
<keyword evidence="11" id="KW-1185">Reference proteome</keyword>
<accession>A0ABR4FTQ6</accession>
<organism evidence="10 11">
    <name type="scientific">Aspergillus keveii</name>
    <dbReference type="NCBI Taxonomy" id="714993"/>
    <lineage>
        <taxon>Eukaryota</taxon>
        <taxon>Fungi</taxon>
        <taxon>Dikarya</taxon>
        <taxon>Ascomycota</taxon>
        <taxon>Pezizomycotina</taxon>
        <taxon>Eurotiomycetes</taxon>
        <taxon>Eurotiomycetidae</taxon>
        <taxon>Eurotiales</taxon>
        <taxon>Aspergillaceae</taxon>
        <taxon>Aspergillus</taxon>
        <taxon>Aspergillus subgen. Nidulantes</taxon>
    </lineage>
</organism>
<feature type="compositionally biased region" description="Polar residues" evidence="8">
    <location>
        <begin position="161"/>
        <end position="172"/>
    </location>
</feature>
<dbReference type="SUPFAM" id="SSF57667">
    <property type="entry name" value="beta-beta-alpha zinc fingers"/>
    <property type="match status" value="1"/>
</dbReference>
<name>A0ABR4FTQ6_9EURO</name>
<evidence type="ECO:0000256" key="1">
    <source>
        <dbReference type="ARBA" id="ARBA00004123"/>
    </source>
</evidence>
<dbReference type="PANTHER" id="PTHR40626:SF11">
    <property type="entry name" value="ZINC FINGER PROTEIN YPR022C"/>
    <property type="match status" value="1"/>
</dbReference>
<proteinExistence type="predicted"/>
<feature type="compositionally biased region" description="Basic and acidic residues" evidence="8">
    <location>
        <begin position="1"/>
        <end position="10"/>
    </location>
</feature>
<evidence type="ECO:0000259" key="9">
    <source>
        <dbReference type="PROSITE" id="PS50157"/>
    </source>
</evidence>
<feature type="region of interest" description="Disordered" evidence="8">
    <location>
        <begin position="1"/>
        <end position="24"/>
    </location>
</feature>
<dbReference type="Proteomes" id="UP001610563">
    <property type="component" value="Unassembled WGS sequence"/>
</dbReference>
<comment type="caution">
    <text evidence="10">The sequence shown here is derived from an EMBL/GenBank/DDBJ whole genome shotgun (WGS) entry which is preliminary data.</text>
</comment>
<evidence type="ECO:0000256" key="5">
    <source>
        <dbReference type="ARBA" id="ARBA00022833"/>
    </source>
</evidence>
<evidence type="ECO:0000256" key="4">
    <source>
        <dbReference type="ARBA" id="ARBA00022771"/>
    </source>
</evidence>
<dbReference type="InterPro" id="IPR013087">
    <property type="entry name" value="Znf_C2H2_type"/>
</dbReference>
<evidence type="ECO:0000313" key="10">
    <source>
        <dbReference type="EMBL" id="KAL2786638.1"/>
    </source>
</evidence>
<feature type="region of interest" description="Disordered" evidence="8">
    <location>
        <begin position="55"/>
        <end position="94"/>
    </location>
</feature>
<evidence type="ECO:0000256" key="3">
    <source>
        <dbReference type="ARBA" id="ARBA00022737"/>
    </source>
</evidence>